<dbReference type="HOGENOM" id="CLU_013748_0_2_6"/>
<dbReference type="GO" id="GO:0005829">
    <property type="term" value="C:cytosol"/>
    <property type="evidence" value="ECO:0007669"/>
    <property type="project" value="TreeGrafter"/>
</dbReference>
<gene>
    <name evidence="14" type="ordered locus">ESA_00851</name>
</gene>
<dbReference type="FunFam" id="3.40.50.970:FF:000024">
    <property type="entry name" value="Pyruvate decarboxylase isozyme"/>
    <property type="match status" value="1"/>
</dbReference>
<evidence type="ECO:0008006" key="16">
    <source>
        <dbReference type="Google" id="ProtNLM"/>
    </source>
</evidence>
<dbReference type="Pfam" id="PF02775">
    <property type="entry name" value="TPP_enzyme_C"/>
    <property type="match status" value="1"/>
</dbReference>
<feature type="domain" description="Thiamine pyrophosphate enzyme central" evidence="11">
    <location>
        <begin position="204"/>
        <end position="319"/>
    </location>
</feature>
<evidence type="ECO:0000313" key="14">
    <source>
        <dbReference type="EMBL" id="ABU76122.1"/>
    </source>
</evidence>
<feature type="binding site" evidence="9">
    <location>
        <position position="467"/>
    </location>
    <ligand>
        <name>Mg(2+)</name>
        <dbReference type="ChEBI" id="CHEBI:18420"/>
    </ligand>
</feature>
<evidence type="ECO:0000259" key="12">
    <source>
        <dbReference type="Pfam" id="PF02775"/>
    </source>
</evidence>
<dbReference type="AlphaFoldDB" id="A7MP51"/>
<keyword evidence="8" id="KW-0456">Lyase</keyword>
<dbReference type="PANTHER" id="PTHR43452:SF30">
    <property type="entry name" value="PYRUVATE DECARBOXYLASE ISOZYME 1-RELATED"/>
    <property type="match status" value="1"/>
</dbReference>
<feature type="domain" description="Thiamine pyrophosphate enzyme TPP-binding" evidence="12">
    <location>
        <begin position="396"/>
        <end position="531"/>
    </location>
</feature>
<sequence length="558" mass="59865">MAKMPAHYCIADYLLDRLAGCGVKHLFGVPGDYNLLFLDNVIAHPRITWVGCANELNGAYAADGYARCNGIGALLTTYGVGELSALNAIAGSYAEAVPVLHIVGAPCQSAQRKGEVLHHTLGDGDFHHFMRIAREVTAAQGWLTPANACSEIDRVIAEMLRTRRPGYLVLPTDVASAPAVAPVNAITVPRPQGDDAQLAAFREAAQARFASAGRVALLADFLAQRFGVQNALHQWLDDTPMPHSSLLMGKGVLDETKPGFTGTYSGAASDPAVCQAIEEADLVICVGVQFADTITAGFTQRLTRDQTIDIQPWATRVGDRWFSGIAMDQAVAILHDIARRHSARLPPPDVAPPVAKPTTAGALNQQNFWPLIETFLQPGDIIAVDQGTAAFGAAALRLPAGCDFLVQPLWGSIGYALPAAFGAQTACPNRRVVLITGDGAAQLSIQEMGSMLRDGQAPVVIVLNNDGYTVERAIHGATQRYNDIAPWQWTKLPHALHADSQAQSWRVSDAAQLKEVLERLSRPERLSLIEVMLPRDDVPPLLDAVSRALEARNGAQDE</sequence>
<keyword evidence="4 9" id="KW-0479">Metal-binding</keyword>
<dbReference type="CDD" id="cd02005">
    <property type="entry name" value="TPP_PDC_IPDC"/>
    <property type="match status" value="1"/>
</dbReference>
<keyword evidence="15" id="KW-1185">Reference proteome</keyword>
<dbReference type="GO" id="GO:0000949">
    <property type="term" value="P:aromatic amino acid family catabolic process to alcohol via Ehrlich pathway"/>
    <property type="evidence" value="ECO:0007669"/>
    <property type="project" value="TreeGrafter"/>
</dbReference>
<evidence type="ECO:0000256" key="10">
    <source>
        <dbReference type="RuleBase" id="RU362132"/>
    </source>
</evidence>
<evidence type="ECO:0000259" key="13">
    <source>
        <dbReference type="Pfam" id="PF02776"/>
    </source>
</evidence>
<comment type="cofactor">
    <cofactor evidence="1">
        <name>a metal cation</name>
        <dbReference type="ChEBI" id="CHEBI:25213"/>
    </cofactor>
</comment>
<feature type="binding site" evidence="9">
    <location>
        <position position="465"/>
    </location>
    <ligand>
        <name>Mg(2+)</name>
        <dbReference type="ChEBI" id="CHEBI:18420"/>
    </ligand>
</feature>
<evidence type="ECO:0000256" key="9">
    <source>
        <dbReference type="PIRSR" id="PIRSR036565-2"/>
    </source>
</evidence>
<protein>
    <recommendedName>
        <fullName evidence="16">Indolepyruvate decarboxylase</fullName>
    </recommendedName>
</protein>
<dbReference type="SUPFAM" id="SSF52518">
    <property type="entry name" value="Thiamin diphosphate-binding fold (THDP-binding)"/>
    <property type="match status" value="2"/>
</dbReference>
<dbReference type="PIRSF" id="PIRSF036565">
    <property type="entry name" value="Pyruvt_ip_decrb"/>
    <property type="match status" value="1"/>
</dbReference>
<dbReference type="InterPro" id="IPR047214">
    <property type="entry name" value="TPP_PDC_IPDC"/>
</dbReference>
<dbReference type="Pfam" id="PF00205">
    <property type="entry name" value="TPP_enzyme_M"/>
    <property type="match status" value="1"/>
</dbReference>
<keyword evidence="6 9" id="KW-0460">Magnesium</keyword>
<dbReference type="Gene3D" id="3.40.50.1220">
    <property type="entry name" value="TPP-binding domain"/>
    <property type="match status" value="1"/>
</dbReference>
<evidence type="ECO:0000256" key="1">
    <source>
        <dbReference type="ARBA" id="ARBA00001920"/>
    </source>
</evidence>
<keyword evidence="7 10" id="KW-0786">Thiamine pyrophosphate</keyword>
<dbReference type="PROSITE" id="PS00187">
    <property type="entry name" value="TPP_ENZYMES"/>
    <property type="match status" value="1"/>
</dbReference>
<dbReference type="PANTHER" id="PTHR43452">
    <property type="entry name" value="PYRUVATE DECARBOXYLASE"/>
    <property type="match status" value="1"/>
</dbReference>
<dbReference type="GO" id="GO:0030976">
    <property type="term" value="F:thiamine pyrophosphate binding"/>
    <property type="evidence" value="ECO:0007669"/>
    <property type="project" value="InterPro"/>
</dbReference>
<evidence type="ECO:0000256" key="3">
    <source>
        <dbReference type="ARBA" id="ARBA00007812"/>
    </source>
</evidence>
<evidence type="ECO:0000259" key="11">
    <source>
        <dbReference type="Pfam" id="PF00205"/>
    </source>
</evidence>
<comment type="similarity">
    <text evidence="3 10">Belongs to the TPP enzyme family.</text>
</comment>
<dbReference type="GO" id="GO:0000287">
    <property type="term" value="F:magnesium ion binding"/>
    <property type="evidence" value="ECO:0007669"/>
    <property type="project" value="InterPro"/>
</dbReference>
<dbReference type="InterPro" id="IPR000399">
    <property type="entry name" value="TPP-bd_CS"/>
</dbReference>
<comment type="cofactor">
    <cofactor evidence="9">
        <name>Mg(2+)</name>
        <dbReference type="ChEBI" id="CHEBI:18420"/>
    </cofactor>
    <text evidence="9">Binds 1 Mg(2+) per subunit.</text>
</comment>
<evidence type="ECO:0000256" key="7">
    <source>
        <dbReference type="ARBA" id="ARBA00023052"/>
    </source>
</evidence>
<dbReference type="EMBL" id="CP000783">
    <property type="protein sequence ID" value="ABU76122.1"/>
    <property type="molecule type" value="Genomic_DNA"/>
</dbReference>
<dbReference type="InterPro" id="IPR012001">
    <property type="entry name" value="Thiamin_PyroP_enz_TPP-bd_dom"/>
</dbReference>
<dbReference type="InterPro" id="IPR012000">
    <property type="entry name" value="Thiamin_PyroP_enz_cen_dom"/>
</dbReference>
<dbReference type="FunFam" id="3.40.50.970:FF:000019">
    <property type="entry name" value="Pyruvate decarboxylase isozyme"/>
    <property type="match status" value="1"/>
</dbReference>
<dbReference type="Pfam" id="PF02776">
    <property type="entry name" value="TPP_enzyme_N"/>
    <property type="match status" value="1"/>
</dbReference>
<feature type="binding site" evidence="9">
    <location>
        <position position="438"/>
    </location>
    <ligand>
        <name>Mg(2+)</name>
        <dbReference type="ChEBI" id="CHEBI:18420"/>
    </ligand>
</feature>
<dbReference type="InterPro" id="IPR012110">
    <property type="entry name" value="PDC/IPDC-like"/>
</dbReference>
<name>A7MP51_CROS8</name>
<evidence type="ECO:0000256" key="4">
    <source>
        <dbReference type="ARBA" id="ARBA00022723"/>
    </source>
</evidence>
<dbReference type="KEGG" id="esa:ESA_00851"/>
<dbReference type="Proteomes" id="UP000000260">
    <property type="component" value="Chromosome"/>
</dbReference>
<proteinExistence type="inferred from homology"/>
<accession>A7MP51</accession>
<keyword evidence="5" id="KW-0210">Decarboxylase</keyword>
<evidence type="ECO:0000256" key="6">
    <source>
        <dbReference type="ARBA" id="ARBA00022842"/>
    </source>
</evidence>
<evidence type="ECO:0000256" key="8">
    <source>
        <dbReference type="ARBA" id="ARBA00023239"/>
    </source>
</evidence>
<evidence type="ECO:0000313" key="15">
    <source>
        <dbReference type="Proteomes" id="UP000000260"/>
    </source>
</evidence>
<comment type="cofactor">
    <cofactor evidence="2">
        <name>thiamine diphosphate</name>
        <dbReference type="ChEBI" id="CHEBI:58937"/>
    </cofactor>
</comment>
<dbReference type="SUPFAM" id="SSF52467">
    <property type="entry name" value="DHS-like NAD/FAD-binding domain"/>
    <property type="match status" value="1"/>
</dbReference>
<dbReference type="Gene3D" id="3.40.50.970">
    <property type="match status" value="2"/>
</dbReference>
<dbReference type="InterPro" id="IPR029061">
    <property type="entry name" value="THDP-binding"/>
</dbReference>
<dbReference type="InterPro" id="IPR047213">
    <property type="entry name" value="TPP_PYR_PDC_IPDC-like"/>
</dbReference>
<organism evidence="14 15">
    <name type="scientific">Cronobacter sakazakii (strain ATCC BAA-894)</name>
    <name type="common">Enterobacter sakazakii</name>
    <dbReference type="NCBI Taxonomy" id="290339"/>
    <lineage>
        <taxon>Bacteria</taxon>
        <taxon>Pseudomonadati</taxon>
        <taxon>Pseudomonadota</taxon>
        <taxon>Gammaproteobacteria</taxon>
        <taxon>Enterobacterales</taxon>
        <taxon>Enterobacteriaceae</taxon>
        <taxon>Cronobacter</taxon>
    </lineage>
</organism>
<reference evidence="14 15" key="1">
    <citation type="journal article" date="2010" name="PLoS ONE">
        <title>Genome sequence of Cronobacter sakazakii BAA-894 and comparative genomic hybridization analysis with other Cronobacter species.</title>
        <authorList>
            <person name="Kucerova E."/>
            <person name="Clifton S.W."/>
            <person name="Xia X.Q."/>
            <person name="Long F."/>
            <person name="Porwollik S."/>
            <person name="Fulton L."/>
            <person name="Fronick C."/>
            <person name="Minx P."/>
            <person name="Kyung K."/>
            <person name="Warren W."/>
            <person name="Fulton R."/>
            <person name="Feng D."/>
            <person name="Wollam A."/>
            <person name="Shah N."/>
            <person name="Bhonagiri V."/>
            <person name="Nash W.E."/>
            <person name="Hallsworth-Pepin K."/>
            <person name="Wilson R.K."/>
            <person name="McClelland M."/>
            <person name="Forsythe S.J."/>
        </authorList>
    </citation>
    <scope>NUCLEOTIDE SEQUENCE [LARGE SCALE GENOMIC DNA]</scope>
    <source>
        <strain evidence="14 15">ATCC BAA-894</strain>
    </source>
</reference>
<dbReference type="GO" id="GO:0004737">
    <property type="term" value="F:pyruvate decarboxylase activity"/>
    <property type="evidence" value="ECO:0007669"/>
    <property type="project" value="TreeGrafter"/>
</dbReference>
<dbReference type="InterPro" id="IPR011766">
    <property type="entry name" value="TPP_enzyme_TPP-bd"/>
</dbReference>
<dbReference type="CDD" id="cd07038">
    <property type="entry name" value="TPP_PYR_PDC_IPDC_like"/>
    <property type="match status" value="1"/>
</dbReference>
<evidence type="ECO:0000256" key="5">
    <source>
        <dbReference type="ARBA" id="ARBA00022793"/>
    </source>
</evidence>
<feature type="domain" description="Thiamine pyrophosphate enzyme N-terminal TPP-binding" evidence="13">
    <location>
        <begin position="11"/>
        <end position="112"/>
    </location>
</feature>
<dbReference type="InterPro" id="IPR029035">
    <property type="entry name" value="DHS-like_NAD/FAD-binding_dom"/>
</dbReference>
<evidence type="ECO:0000256" key="2">
    <source>
        <dbReference type="ARBA" id="ARBA00001964"/>
    </source>
</evidence>